<comment type="similarity">
    <text evidence="1">Belongs to the fatty acyl-CoA reductase family.</text>
</comment>
<evidence type="ECO:0000259" key="2">
    <source>
        <dbReference type="Pfam" id="PF07993"/>
    </source>
</evidence>
<dbReference type="EC" id="1.2.1.84" evidence="1"/>
<dbReference type="SUPFAM" id="SSF51735">
    <property type="entry name" value="NAD(P)-binding Rossmann-fold domains"/>
    <property type="match status" value="1"/>
</dbReference>
<dbReference type="GO" id="GO:0005777">
    <property type="term" value="C:peroxisome"/>
    <property type="evidence" value="ECO:0007669"/>
    <property type="project" value="TreeGrafter"/>
</dbReference>
<comment type="function">
    <text evidence="1">Catalyzes the reduction of fatty acyl-CoA to fatty alcohols.</text>
</comment>
<keyword evidence="1" id="KW-0521">NADP</keyword>
<gene>
    <name evidence="3" type="ORF">TCEB3V08_LOCUS10189</name>
</gene>
<keyword evidence="1" id="KW-0560">Oxidoreductase</keyword>
<dbReference type="InterPro" id="IPR026055">
    <property type="entry name" value="FAR"/>
</dbReference>
<comment type="catalytic activity">
    <reaction evidence="1">
        <text>a long-chain fatty acyl-CoA + 2 NADPH + 2 H(+) = a long-chain primary fatty alcohol + 2 NADP(+) + CoA</text>
        <dbReference type="Rhea" id="RHEA:52716"/>
        <dbReference type="ChEBI" id="CHEBI:15378"/>
        <dbReference type="ChEBI" id="CHEBI:57287"/>
        <dbReference type="ChEBI" id="CHEBI:57783"/>
        <dbReference type="ChEBI" id="CHEBI:58349"/>
        <dbReference type="ChEBI" id="CHEBI:77396"/>
        <dbReference type="ChEBI" id="CHEBI:83139"/>
        <dbReference type="EC" id="1.2.1.84"/>
    </reaction>
</comment>
<evidence type="ECO:0000313" key="3">
    <source>
        <dbReference type="EMBL" id="CAD7409794.1"/>
    </source>
</evidence>
<dbReference type="AlphaFoldDB" id="A0A7R9DAV8"/>
<dbReference type="PANTHER" id="PTHR11011">
    <property type="entry name" value="MALE STERILITY PROTEIN 2-RELATED"/>
    <property type="match status" value="1"/>
</dbReference>
<dbReference type="GO" id="GO:0035336">
    <property type="term" value="P:long-chain fatty-acyl-CoA metabolic process"/>
    <property type="evidence" value="ECO:0007669"/>
    <property type="project" value="TreeGrafter"/>
</dbReference>
<dbReference type="InterPro" id="IPR036291">
    <property type="entry name" value="NAD(P)-bd_dom_sf"/>
</dbReference>
<dbReference type="InterPro" id="IPR013120">
    <property type="entry name" value="FAR_NAD-bd"/>
</dbReference>
<dbReference type="GO" id="GO:0080019">
    <property type="term" value="F:alcohol-forming very long-chain fatty acyl-CoA reductase activity"/>
    <property type="evidence" value="ECO:0007669"/>
    <property type="project" value="InterPro"/>
</dbReference>
<evidence type="ECO:0000256" key="1">
    <source>
        <dbReference type="RuleBase" id="RU363097"/>
    </source>
</evidence>
<dbReference type="EMBL" id="OC321302">
    <property type="protein sequence ID" value="CAD7409794.1"/>
    <property type="molecule type" value="Genomic_DNA"/>
</dbReference>
<keyword evidence="1" id="KW-0444">Lipid biosynthesis</keyword>
<reference evidence="3" key="1">
    <citation type="submission" date="2020-11" db="EMBL/GenBank/DDBJ databases">
        <authorList>
            <person name="Tran Van P."/>
        </authorList>
    </citation>
    <scope>NUCLEOTIDE SEQUENCE</scope>
</reference>
<feature type="domain" description="Thioester reductase (TE)" evidence="2">
    <location>
        <begin position="26"/>
        <end position="73"/>
    </location>
</feature>
<dbReference type="Pfam" id="PF07993">
    <property type="entry name" value="NAD_binding_4"/>
    <property type="match status" value="1"/>
</dbReference>
<accession>A0A7R9DAV8</accession>
<sequence>MDVEEGGVEEQFPTVLEFFKGRTILVTGATGFLGKVLVEKLLRTTDVDRVYMFFRPKRGQEVKQRMDTFVQSKNSPFGEHRLFKDLAHCAQRILALPTDHIGLE</sequence>
<name>A0A7R9DAV8_TIMCR</name>
<organism evidence="3">
    <name type="scientific">Timema cristinae</name>
    <name type="common">Walking stick</name>
    <dbReference type="NCBI Taxonomy" id="61476"/>
    <lineage>
        <taxon>Eukaryota</taxon>
        <taxon>Metazoa</taxon>
        <taxon>Ecdysozoa</taxon>
        <taxon>Arthropoda</taxon>
        <taxon>Hexapoda</taxon>
        <taxon>Insecta</taxon>
        <taxon>Pterygota</taxon>
        <taxon>Neoptera</taxon>
        <taxon>Polyneoptera</taxon>
        <taxon>Phasmatodea</taxon>
        <taxon>Timematodea</taxon>
        <taxon>Timematoidea</taxon>
        <taxon>Timematidae</taxon>
        <taxon>Timema</taxon>
    </lineage>
</organism>
<protein>
    <recommendedName>
        <fullName evidence="1">Fatty acyl-CoA reductase</fullName>
        <ecNumber evidence="1">1.2.1.84</ecNumber>
    </recommendedName>
</protein>
<keyword evidence="1" id="KW-0443">Lipid metabolism</keyword>
<dbReference type="GO" id="GO:0102965">
    <property type="term" value="F:alcohol-forming long-chain fatty acyl-CoA reductase activity"/>
    <property type="evidence" value="ECO:0007669"/>
    <property type="project" value="UniProtKB-EC"/>
</dbReference>
<proteinExistence type="inferred from homology"/>
<dbReference type="Gene3D" id="3.40.50.720">
    <property type="entry name" value="NAD(P)-binding Rossmann-like Domain"/>
    <property type="match status" value="1"/>
</dbReference>
<dbReference type="PANTHER" id="PTHR11011:SF116">
    <property type="entry name" value="FATTY ACYL-COA REDUCTASE CG5065-RELATED"/>
    <property type="match status" value="1"/>
</dbReference>